<dbReference type="Pfam" id="PF18952">
    <property type="entry name" value="DUF5696"/>
    <property type="match status" value="1"/>
</dbReference>
<reference evidence="1 2" key="1">
    <citation type="submission" date="2019-07" db="EMBL/GenBank/DDBJ databases">
        <title>Description of 53C-WASEF.</title>
        <authorList>
            <person name="Pitt A."/>
            <person name="Hahn M.W."/>
        </authorList>
    </citation>
    <scope>NUCLEOTIDE SEQUENCE [LARGE SCALE GENOMIC DNA]</scope>
    <source>
        <strain evidence="1 2">53C-WASEF</strain>
    </source>
</reference>
<dbReference type="Proteomes" id="UP000315648">
    <property type="component" value="Unassembled WGS sequence"/>
</dbReference>
<dbReference type="OrthoDB" id="230151at2"/>
<protein>
    <submittedName>
        <fullName evidence="1">Uncharacterized protein</fullName>
    </submittedName>
</protein>
<evidence type="ECO:0000313" key="2">
    <source>
        <dbReference type="Proteomes" id="UP000315648"/>
    </source>
</evidence>
<dbReference type="InterPro" id="IPR043751">
    <property type="entry name" value="DUF5696"/>
</dbReference>
<name>A0A556QL10_9BACT</name>
<dbReference type="RefSeq" id="WP_144353721.1">
    <property type="nucleotide sequence ID" value="NZ_CBCRVV010000013.1"/>
</dbReference>
<evidence type="ECO:0000313" key="1">
    <source>
        <dbReference type="EMBL" id="TSJ77318.1"/>
    </source>
</evidence>
<comment type="caution">
    <text evidence="1">The sequence shown here is derived from an EMBL/GenBank/DDBJ whole genome shotgun (WGS) entry which is preliminary data.</text>
</comment>
<dbReference type="Gene3D" id="3.20.20.80">
    <property type="entry name" value="Glycosidases"/>
    <property type="match status" value="1"/>
</dbReference>
<sequence length="611" mass="69020">MLWFAENEFLSVTVNADASADIRDKTNGTSWHMGSVAFQEDGAIEVGHVWLRTDRSLCEQFPGRFQGTLESDNTIRFTLLGREGQPVGTFDCEFRLDGPWFEIRIIHVDESLPSLVFPPPLQTESLVVPQGVGRWIKKPLTGRHFWVFPAHLTMRWFGGLRGEHGWISIVDEGYQDAGVMAATMTATTGWLKSLGRWQGRRAVRFRFIRGNYVELAKTFRVYAKTKGFFRSLAEKFKTTPALKNLIGSRAVFFWQARTLHPERRADRMLPAAEGDQTSSLKVHLTHADVLKLVRQMKTAGLQRSLITLCGWIRGGYDESHPDIWPPESALGTPDEFKTLLAQPDPLTIGVHDNYQDIYAQSPSWPQGVVRTSSGAPMPGGYWAGGQAYILNSRASLAYLRRNWEQLRTLPLRAVYCDTTTAVQFYESYEPGHTQTRTQDEEGKIALLDFYKQQGVVLGSEGGSDFGVPFTDFLLPFDQEHIPGETIPLWPLVYHDAVISYAVSDSTKTSPENLRRQWLLQMLRGYQVRWYFASQAEWDLSRSAFQESFIVDHWHERIGTSEMTSHHILSDNVESASFANGLTLFVNLSAADFDAGGTRIPALGYIVREPPT</sequence>
<proteinExistence type="predicted"/>
<keyword evidence="2" id="KW-1185">Reference proteome</keyword>
<organism evidence="1 2">
    <name type="scientific">Rariglobus hedericola</name>
    <dbReference type="NCBI Taxonomy" id="2597822"/>
    <lineage>
        <taxon>Bacteria</taxon>
        <taxon>Pseudomonadati</taxon>
        <taxon>Verrucomicrobiota</taxon>
        <taxon>Opitutia</taxon>
        <taxon>Opitutales</taxon>
        <taxon>Opitutaceae</taxon>
        <taxon>Rariglobus</taxon>
    </lineage>
</organism>
<gene>
    <name evidence="1" type="ORF">FPL22_14585</name>
</gene>
<dbReference type="EMBL" id="VMBG01000002">
    <property type="protein sequence ID" value="TSJ77318.1"/>
    <property type="molecule type" value="Genomic_DNA"/>
</dbReference>
<accession>A0A556QL10</accession>
<dbReference type="AlphaFoldDB" id="A0A556QL10"/>